<reference evidence="1 2" key="1">
    <citation type="submission" date="2007-04" db="EMBL/GenBank/DDBJ databases">
        <authorList>
            <person name="Fulton L."/>
            <person name="Clifton S."/>
            <person name="Fulton B."/>
            <person name="Xu J."/>
            <person name="Minx P."/>
            <person name="Pepin K.H."/>
            <person name="Johnson M."/>
            <person name="Thiruvilangam P."/>
            <person name="Bhonagiri V."/>
            <person name="Nash W.E."/>
            <person name="Mardis E.R."/>
            <person name="Wilson R.K."/>
        </authorList>
    </citation>
    <scope>NUCLEOTIDE SEQUENCE [LARGE SCALE GENOMIC DNA]</scope>
    <source>
        <strain evidence="1 2">ATCC 29149</strain>
    </source>
</reference>
<reference evidence="1 2" key="2">
    <citation type="submission" date="2007-06" db="EMBL/GenBank/DDBJ databases">
        <title>Draft genome sequence of Ruminococcus gnavus (ATCC 29149).</title>
        <authorList>
            <person name="Sudarsanam P."/>
            <person name="Ley R."/>
            <person name="Guruge J."/>
            <person name="Turnbaugh P.J."/>
            <person name="Mahowald M."/>
            <person name="Liep D."/>
            <person name="Gordon J."/>
        </authorList>
    </citation>
    <scope>NUCLEOTIDE SEQUENCE [LARGE SCALE GENOMIC DNA]</scope>
    <source>
        <strain evidence="1 2">ATCC 29149</strain>
    </source>
</reference>
<dbReference type="AlphaFoldDB" id="A7B118"/>
<evidence type="ECO:0000313" key="2">
    <source>
        <dbReference type="Proteomes" id="UP000004410"/>
    </source>
</evidence>
<proteinExistence type="predicted"/>
<comment type="caution">
    <text evidence="1">The sequence shown here is derived from an EMBL/GenBank/DDBJ whole genome shotgun (WGS) entry which is preliminary data.</text>
</comment>
<evidence type="ECO:0000313" key="1">
    <source>
        <dbReference type="EMBL" id="EDN78507.1"/>
    </source>
</evidence>
<organism evidence="1 2">
    <name type="scientific">Mediterraneibacter gnavus (strain ATCC 29149 / DSM 114966 / JCM 6515 / VPI C7-9)</name>
    <name type="common">Ruminococcus gnavus</name>
    <dbReference type="NCBI Taxonomy" id="411470"/>
    <lineage>
        <taxon>Bacteria</taxon>
        <taxon>Bacillati</taxon>
        <taxon>Bacillota</taxon>
        <taxon>Clostridia</taxon>
        <taxon>Lachnospirales</taxon>
        <taxon>Lachnospiraceae</taxon>
        <taxon>Mediterraneibacter</taxon>
    </lineage>
</organism>
<dbReference type="PaxDb" id="411470-RUMGNA_01244"/>
<sequence>MLYFLKGGIFMKTLYNFFPEYSVLVPATEYSTLSWKLFFLT</sequence>
<accession>A7B118</accession>
<name>A7B118_MEDG7</name>
<protein>
    <submittedName>
        <fullName evidence="1">Uncharacterized protein</fullName>
    </submittedName>
</protein>
<gene>
    <name evidence="1" type="ORF">RUMGNA_01244</name>
</gene>
<dbReference type="EMBL" id="AAYG02000010">
    <property type="protein sequence ID" value="EDN78507.1"/>
    <property type="molecule type" value="Genomic_DNA"/>
</dbReference>
<dbReference type="Proteomes" id="UP000004410">
    <property type="component" value="Unassembled WGS sequence"/>
</dbReference>